<reference evidence="6 7" key="1">
    <citation type="submission" date="2021-12" db="EMBL/GenBank/DDBJ databases">
        <title>Discovery of the Pendulisporaceae a myxobacterial family with distinct sporulation behavior and unique specialized metabolism.</title>
        <authorList>
            <person name="Garcia R."/>
            <person name="Popoff A."/>
            <person name="Bader C.D."/>
            <person name="Loehr J."/>
            <person name="Walesch S."/>
            <person name="Walt C."/>
            <person name="Boldt J."/>
            <person name="Bunk B."/>
            <person name="Haeckl F.J.F.P.J."/>
            <person name="Gunesch A.P."/>
            <person name="Birkelbach J."/>
            <person name="Nuebel U."/>
            <person name="Pietschmann T."/>
            <person name="Bach T."/>
            <person name="Mueller R."/>
        </authorList>
    </citation>
    <scope>NUCLEOTIDE SEQUENCE [LARGE SCALE GENOMIC DNA]</scope>
    <source>
        <strain evidence="6 7">MSr12523</strain>
    </source>
</reference>
<dbReference type="EMBL" id="CP089982">
    <property type="protein sequence ID" value="WXA95307.1"/>
    <property type="molecule type" value="Genomic_DNA"/>
</dbReference>
<dbReference type="GO" id="GO:0003755">
    <property type="term" value="F:peptidyl-prolyl cis-trans isomerase activity"/>
    <property type="evidence" value="ECO:0007669"/>
    <property type="project" value="UniProtKB-EC"/>
</dbReference>
<gene>
    <name evidence="6" type="ORF">LZC95_00440</name>
</gene>
<sequence>MIRSRFSFAPALSGLVACMALAACSGAPDDATQAASRQGIATSSLSFGDARAAIQRVREIEDHRLLDNAELRTYLQSTTASVAEAAAIAAGRIGDAAYTPAVLALLDAGDARVRAAAGTALGLLGGAGVEAALVDHLANEYDGKAKAQMLLALGRKGTSASLATLTAALTGVEESEVQAAAAEALGVLVRSGVAFGKNDAVVARLIQFAGTHPFARATASAYALSGLAGQRVVLPESDVLSAFAASPSASARAFLARVLSVIGSQAALDALAHGIAHDEDAHVRSDDCRWIARAGATPAVLDALGAALRDPSPEVVVASATAIATLGSAAASLLPALTALYDGSHSDWVRSTMLTTLVALDPASARSRVESGLSDAWPVRLAAIPALATLSSDDDVAQLVRIAGESDKRSAYAAIEAIATLDPSRSTPEMKERLRGVLANPDFETISAVADAVVVLNWTDFANDFRGLYDAFPGGANLNGRMAVLYALGKIGDTSDVPLFERGLRDDEQLVSQTAADAYKAITGVDASDRVRKASMVRTATPSAWEMERAVSSFVYMETTRGPIVMRMLREAPLSATNFVRLARSGFYDGLSYHRVVPNFVAQGGDPRGDGFGGSEDLVREEISRVPHRRGTVGMATQGKDTASSQFFINHGWNVGLDGRYTVFAEVIFGMDAADRLEVGDTIIRTWVLPGLPFGQNISPIVK</sequence>
<protein>
    <recommendedName>
        <fullName evidence="1">peptidylprolyl isomerase</fullName>
        <ecNumber evidence="1">5.2.1.8</ecNumber>
    </recommendedName>
</protein>
<feature type="chain" id="PRO_5046606628" description="peptidylprolyl isomerase" evidence="4">
    <location>
        <begin position="23"/>
        <end position="703"/>
    </location>
</feature>
<dbReference type="Pfam" id="PF00160">
    <property type="entry name" value="Pro_isomerase"/>
    <property type="match status" value="1"/>
</dbReference>
<dbReference type="PRINTS" id="PR00153">
    <property type="entry name" value="CSAPPISMRASE"/>
</dbReference>
<dbReference type="SUPFAM" id="SSF50891">
    <property type="entry name" value="Cyclophilin-like"/>
    <property type="match status" value="1"/>
</dbReference>
<keyword evidence="4" id="KW-0732">Signal</keyword>
<evidence type="ECO:0000256" key="2">
    <source>
        <dbReference type="ARBA" id="ARBA00023110"/>
    </source>
</evidence>
<accession>A0ABZ2K9G4</accession>
<feature type="domain" description="PPIase cyclophilin-type" evidence="5">
    <location>
        <begin position="551"/>
        <end position="678"/>
    </location>
</feature>
<evidence type="ECO:0000259" key="5">
    <source>
        <dbReference type="PROSITE" id="PS50072"/>
    </source>
</evidence>
<keyword evidence="7" id="KW-1185">Reference proteome</keyword>
<dbReference type="EC" id="5.2.1.8" evidence="1"/>
<dbReference type="InterPro" id="IPR011989">
    <property type="entry name" value="ARM-like"/>
</dbReference>
<dbReference type="InterPro" id="IPR029000">
    <property type="entry name" value="Cyclophilin-like_dom_sf"/>
</dbReference>
<evidence type="ECO:0000256" key="4">
    <source>
        <dbReference type="SAM" id="SignalP"/>
    </source>
</evidence>
<dbReference type="InterPro" id="IPR004155">
    <property type="entry name" value="PBS_lyase_HEAT"/>
</dbReference>
<dbReference type="PANTHER" id="PTHR45625">
    <property type="entry name" value="PEPTIDYL-PROLYL CIS-TRANS ISOMERASE-RELATED"/>
    <property type="match status" value="1"/>
</dbReference>
<dbReference type="Pfam" id="PF13646">
    <property type="entry name" value="HEAT_2"/>
    <property type="match status" value="2"/>
</dbReference>
<evidence type="ECO:0000313" key="6">
    <source>
        <dbReference type="EMBL" id="WXA95307.1"/>
    </source>
</evidence>
<dbReference type="InterPro" id="IPR016024">
    <property type="entry name" value="ARM-type_fold"/>
</dbReference>
<feature type="signal peptide" evidence="4">
    <location>
        <begin position="1"/>
        <end position="22"/>
    </location>
</feature>
<dbReference type="SUPFAM" id="SSF48371">
    <property type="entry name" value="ARM repeat"/>
    <property type="match status" value="1"/>
</dbReference>
<dbReference type="Gene3D" id="2.40.100.10">
    <property type="entry name" value="Cyclophilin-like"/>
    <property type="match status" value="1"/>
</dbReference>
<evidence type="ECO:0000256" key="1">
    <source>
        <dbReference type="ARBA" id="ARBA00013194"/>
    </source>
</evidence>
<name>A0ABZ2K9G4_9BACT</name>
<dbReference type="Gene3D" id="1.25.10.10">
    <property type="entry name" value="Leucine-rich Repeat Variant"/>
    <property type="match status" value="3"/>
</dbReference>
<dbReference type="InterPro" id="IPR044666">
    <property type="entry name" value="Cyclophilin_A-like"/>
</dbReference>
<proteinExistence type="predicted"/>
<dbReference type="InterPro" id="IPR002130">
    <property type="entry name" value="Cyclophilin-type_PPIase_dom"/>
</dbReference>
<dbReference type="CDD" id="cd00317">
    <property type="entry name" value="cyclophilin"/>
    <property type="match status" value="1"/>
</dbReference>
<organism evidence="6 7">
    <name type="scientific">Pendulispora brunnea</name>
    <dbReference type="NCBI Taxonomy" id="2905690"/>
    <lineage>
        <taxon>Bacteria</taxon>
        <taxon>Pseudomonadati</taxon>
        <taxon>Myxococcota</taxon>
        <taxon>Myxococcia</taxon>
        <taxon>Myxococcales</taxon>
        <taxon>Sorangiineae</taxon>
        <taxon>Pendulisporaceae</taxon>
        <taxon>Pendulispora</taxon>
    </lineage>
</organism>
<dbReference type="PROSITE" id="PS51257">
    <property type="entry name" value="PROKAR_LIPOPROTEIN"/>
    <property type="match status" value="1"/>
</dbReference>
<dbReference type="RefSeq" id="WP_394845914.1">
    <property type="nucleotide sequence ID" value="NZ_CP089982.1"/>
</dbReference>
<evidence type="ECO:0000256" key="3">
    <source>
        <dbReference type="ARBA" id="ARBA00023235"/>
    </source>
</evidence>
<dbReference type="Proteomes" id="UP001379533">
    <property type="component" value="Chromosome"/>
</dbReference>
<evidence type="ECO:0000313" key="7">
    <source>
        <dbReference type="Proteomes" id="UP001379533"/>
    </source>
</evidence>
<keyword evidence="2" id="KW-0697">Rotamase</keyword>
<dbReference type="SMART" id="SM00567">
    <property type="entry name" value="EZ_HEAT"/>
    <property type="match status" value="8"/>
</dbReference>
<dbReference type="PROSITE" id="PS50072">
    <property type="entry name" value="CSA_PPIASE_2"/>
    <property type="match status" value="1"/>
</dbReference>
<keyword evidence="3 6" id="KW-0413">Isomerase</keyword>
<dbReference type="PANTHER" id="PTHR45625:SF4">
    <property type="entry name" value="PEPTIDYLPROLYL ISOMERASE DOMAIN AND WD REPEAT-CONTAINING PROTEIN 1"/>
    <property type="match status" value="1"/>
</dbReference>